<dbReference type="Proteomes" id="UP000000343">
    <property type="component" value="Plasmid pACIX901"/>
</dbReference>
<dbReference type="KEGG" id="acm:AciX9_4188"/>
<feature type="chain" id="PRO_5003234231" description="TonB-dependent transporter Oar-like beta-barrel domain-containing protein" evidence="5">
    <location>
        <begin position="48"/>
        <end position="1191"/>
    </location>
</feature>
<feature type="region of interest" description="Disordered" evidence="4">
    <location>
        <begin position="189"/>
        <end position="236"/>
    </location>
</feature>
<evidence type="ECO:0000256" key="3">
    <source>
        <dbReference type="ARBA" id="ARBA00023237"/>
    </source>
</evidence>
<evidence type="ECO:0000313" key="7">
    <source>
        <dbReference type="EMBL" id="ADW70967.1"/>
    </source>
</evidence>
<accession>E8X683</accession>
<keyword evidence="3" id="KW-0998">Cell outer membrane</keyword>
<dbReference type="Gene3D" id="2.40.170.20">
    <property type="entry name" value="TonB-dependent receptor, beta-barrel domain"/>
    <property type="match status" value="1"/>
</dbReference>
<dbReference type="AlphaFoldDB" id="E8X683"/>
<evidence type="ECO:0000256" key="1">
    <source>
        <dbReference type="ARBA" id="ARBA00004442"/>
    </source>
</evidence>
<feature type="signal peptide" evidence="5">
    <location>
        <begin position="1"/>
        <end position="47"/>
    </location>
</feature>
<organism evidence="8">
    <name type="scientific">Granulicella tundricola (strain ATCC BAA-1859 / DSM 23138 / MP5ACTX9)</name>
    <dbReference type="NCBI Taxonomy" id="1198114"/>
    <lineage>
        <taxon>Bacteria</taxon>
        <taxon>Pseudomonadati</taxon>
        <taxon>Acidobacteriota</taxon>
        <taxon>Terriglobia</taxon>
        <taxon>Terriglobales</taxon>
        <taxon>Acidobacteriaceae</taxon>
        <taxon>Granulicella</taxon>
    </lineage>
</organism>
<dbReference type="Pfam" id="PF25183">
    <property type="entry name" value="OMP_b-brl_4"/>
    <property type="match status" value="1"/>
</dbReference>
<geneLocation type="plasmid" evidence="7 8">
    <name>pACIX901</name>
</geneLocation>
<dbReference type="InterPro" id="IPR057601">
    <property type="entry name" value="Oar-like_b-barrel"/>
</dbReference>
<evidence type="ECO:0000259" key="6">
    <source>
        <dbReference type="Pfam" id="PF25183"/>
    </source>
</evidence>
<dbReference type="SUPFAM" id="SSF56935">
    <property type="entry name" value="Porins"/>
    <property type="match status" value="1"/>
</dbReference>
<dbReference type="InterPro" id="IPR008969">
    <property type="entry name" value="CarboxyPept-like_regulatory"/>
</dbReference>
<comment type="subcellular location">
    <subcellularLocation>
        <location evidence="1">Cell outer membrane</location>
    </subcellularLocation>
</comment>
<evidence type="ECO:0000256" key="2">
    <source>
        <dbReference type="ARBA" id="ARBA00023136"/>
    </source>
</evidence>
<keyword evidence="2" id="KW-0472">Membrane</keyword>
<name>E8X683_GRATM</name>
<sequence length="1191" mass="125841">MQGTKTQPRSQSRTKPSALLSRMLLSTAFTTGLAASALSLTVPSAYAQFRTSVQGSVTDNTGAAVPNATLTLQNLATNATVTHTSDASGVFNFNALPADHFKLTVTVPGFKTKVLSDLQFIPEQPNNLNVPLELGGVSETVTVDASENPILDTSTANIGATISANDIQHLPSFNRDVFTLTQLAPGAVSDGSQSAGGGVNSLPGNQGPGGSGSGGAAPTENRPQANANGSRNDANGISIDGISTVSAVWGGASVITPTEDSIDNVRIVTNDYDAENSRFSGAQTLVTSKAGTNHLHGSAFIAIHRPGLNAFQPSTGVGTPLRDTARFNQYGGSIGGPIWRDKLFAFFAYESSPNNSTATSTGWYETTAFRAAAPSGSIASTFLNFPGSAVAGTIVTTGETCALVGRVEGVNCRTIAGQGLDIGSPVKTGLGKQDLTADGTANNPGVGGGLDGVADVAFYSTATPSSSYYRQFNGRMDGNVTQKDHLSFTIYWVPQGTTNYNGGARAYNLFNHAQVNDAFSVIYNHTFSSNLLNEVRANASGWRWNEITSNPQQPVGLPQDNITYFGTSSATINQFGSSLGSILNQWTYGYKDILTKVAGAHTIKMGGDYTNLHYLNNPIGRPSYNFYNVWDFLNDAPYAESGQFNAATGLPGSSRSDDRENLFGGFVQDDWKALPNLTVHAGIRYSYFGPLYAKQGNLNGVQLGAGTASFTGLRVRNFDGLWTPQKGNFGPQLGFNYSPDAFHGNLVVRGGYGLNYNQEEIAITANSGFNPGLANQANFSFASPSNPGTNGGDIIYGISSSPTSLNGFAANPFTKAAYNTNGLPAAGNANIIIIGDGHGSLPTTYTQHFSLDTQYQLGRIAVLSAGYQGSVSRHLISHQTPNSLAVVSGAALNPLVPNGGGDFWDNEGSANNNALLLEAKHNSRQLSLDGQFMWSKSMDTNGSGPYYEDPYYPANPAFSYGRSDFNVGKSVKIFGLWQPVFFKGHSALEKIGGGWSLSGIFQYHTGFPFSPSYGIGQSLYCQQCGYQNVRPQYLGGAGNDHSNHAFINGSNFANPNNTAIPLTAVVNGQTTVVAFNNKYFNVPNYANLIQSSNGVESANLALPGQPGTARNSFDGPNYRNVDASLTKSFGIPNTRILGEGARFEIRADVFNLFNILNLNPGSVNTNIAANFGQDTTALGGRTISFQGRFSF</sequence>
<evidence type="ECO:0000256" key="5">
    <source>
        <dbReference type="SAM" id="SignalP"/>
    </source>
</evidence>
<dbReference type="Pfam" id="PF13620">
    <property type="entry name" value="CarboxypepD_reg"/>
    <property type="match status" value="1"/>
</dbReference>
<feature type="domain" description="TonB-dependent transporter Oar-like beta-barrel" evidence="6">
    <location>
        <begin position="288"/>
        <end position="1183"/>
    </location>
</feature>
<keyword evidence="7" id="KW-0614">Plasmid</keyword>
<reference evidence="8" key="1">
    <citation type="submission" date="2011-01" db="EMBL/GenBank/DDBJ databases">
        <title>Complete sequence of plasmid1 of Acidobacterium sp. MP5ACTX9.</title>
        <authorList>
            <consortium name="US DOE Joint Genome Institute"/>
            <person name="Lucas S."/>
            <person name="Copeland A."/>
            <person name="Lapidus A."/>
            <person name="Cheng J.-F."/>
            <person name="Goodwin L."/>
            <person name="Pitluck S."/>
            <person name="Teshima H."/>
            <person name="Detter J.C."/>
            <person name="Han C."/>
            <person name="Tapia R."/>
            <person name="Land M."/>
            <person name="Hauser L."/>
            <person name="Kyrpides N."/>
            <person name="Ivanova N."/>
            <person name="Ovchinnikova G."/>
            <person name="Pagani I."/>
            <person name="Rawat S.R."/>
            <person name="Mannisto M."/>
            <person name="Haggblom M.M."/>
            <person name="Woyke T."/>
        </authorList>
    </citation>
    <scope>NUCLEOTIDE SEQUENCE [LARGE SCALE GENOMIC DNA]</scope>
    <source>
        <strain evidence="8">MP5ACTX9</strain>
        <plasmid evidence="8">Plasmid pACIX901</plasmid>
    </source>
</reference>
<gene>
    <name evidence="7" type="ordered locus">AciX9_4188</name>
</gene>
<keyword evidence="5" id="KW-0732">Signal</keyword>
<dbReference type="GO" id="GO:0009279">
    <property type="term" value="C:cell outer membrane"/>
    <property type="evidence" value="ECO:0007669"/>
    <property type="project" value="UniProtKB-SubCell"/>
</dbReference>
<feature type="compositionally biased region" description="Polar residues" evidence="4">
    <location>
        <begin position="221"/>
        <end position="236"/>
    </location>
</feature>
<dbReference type="InterPro" id="IPR036942">
    <property type="entry name" value="Beta-barrel_TonB_sf"/>
</dbReference>
<dbReference type="HOGENOM" id="CLU_006298_0_0_0"/>
<evidence type="ECO:0000313" key="8">
    <source>
        <dbReference type="Proteomes" id="UP000000343"/>
    </source>
</evidence>
<keyword evidence="8" id="KW-1185">Reference proteome</keyword>
<dbReference type="EMBL" id="CP002481">
    <property type="protein sequence ID" value="ADW70967.1"/>
    <property type="molecule type" value="Genomic_DNA"/>
</dbReference>
<dbReference type="SUPFAM" id="SSF49464">
    <property type="entry name" value="Carboxypeptidase regulatory domain-like"/>
    <property type="match status" value="1"/>
</dbReference>
<dbReference type="Gene3D" id="2.60.40.1120">
    <property type="entry name" value="Carboxypeptidase-like, regulatory domain"/>
    <property type="match status" value="1"/>
</dbReference>
<evidence type="ECO:0000256" key="4">
    <source>
        <dbReference type="SAM" id="MobiDB-lite"/>
    </source>
</evidence>
<feature type="compositionally biased region" description="Gly residues" evidence="4">
    <location>
        <begin position="206"/>
        <end position="215"/>
    </location>
</feature>
<protein>
    <recommendedName>
        <fullName evidence="6">TonB-dependent transporter Oar-like beta-barrel domain-containing protein</fullName>
    </recommendedName>
</protein>
<proteinExistence type="predicted"/>